<evidence type="ECO:0000256" key="2">
    <source>
        <dbReference type="ARBA" id="ARBA00023027"/>
    </source>
</evidence>
<evidence type="ECO:0000256" key="1">
    <source>
        <dbReference type="ARBA" id="ARBA00023002"/>
    </source>
</evidence>
<feature type="domain" description="Mannitol dehydrogenase N-terminal" evidence="3">
    <location>
        <begin position="7"/>
        <end position="252"/>
    </location>
</feature>
<feature type="domain" description="Mannitol dehydrogenase C-terminal" evidence="4">
    <location>
        <begin position="261"/>
        <end position="441"/>
    </location>
</feature>
<dbReference type="Gene3D" id="3.40.50.720">
    <property type="entry name" value="NAD(P)-binding Rossmann-like Domain"/>
    <property type="match status" value="1"/>
</dbReference>
<dbReference type="InterPro" id="IPR050988">
    <property type="entry name" value="Mannitol_DH/Oxidoreductase"/>
</dbReference>
<gene>
    <name evidence="5" type="ORF">MNBD_ALPHA09-1161</name>
</gene>
<reference evidence="5" key="1">
    <citation type="submission" date="2018-06" db="EMBL/GenBank/DDBJ databases">
        <authorList>
            <person name="Zhirakovskaya E."/>
        </authorList>
    </citation>
    <scope>NUCLEOTIDE SEQUENCE</scope>
</reference>
<organism evidence="5">
    <name type="scientific">hydrothermal vent metagenome</name>
    <dbReference type="NCBI Taxonomy" id="652676"/>
    <lineage>
        <taxon>unclassified sequences</taxon>
        <taxon>metagenomes</taxon>
        <taxon>ecological metagenomes</taxon>
    </lineage>
</organism>
<accession>A0A3B0TJF6</accession>
<dbReference type="InterPro" id="IPR013131">
    <property type="entry name" value="Mannitol_DH_N"/>
</dbReference>
<evidence type="ECO:0000313" key="5">
    <source>
        <dbReference type="EMBL" id="VAW12289.1"/>
    </source>
</evidence>
<dbReference type="InterPro" id="IPR036291">
    <property type="entry name" value="NAD(P)-bd_dom_sf"/>
</dbReference>
<keyword evidence="1 5" id="KW-0560">Oxidoreductase</keyword>
<dbReference type="PANTHER" id="PTHR43362:SF1">
    <property type="entry name" value="MANNITOL DEHYDROGENASE 2-RELATED"/>
    <property type="match status" value="1"/>
</dbReference>
<dbReference type="Gene3D" id="1.10.1040.10">
    <property type="entry name" value="N-(1-d-carboxylethyl)-l-norvaline Dehydrogenase, domain 2"/>
    <property type="match status" value="1"/>
</dbReference>
<dbReference type="GO" id="GO:0019594">
    <property type="term" value="P:mannitol metabolic process"/>
    <property type="evidence" value="ECO:0007669"/>
    <property type="project" value="InterPro"/>
</dbReference>
<dbReference type="EMBL" id="UOEM01000041">
    <property type="protein sequence ID" value="VAW12289.1"/>
    <property type="molecule type" value="Genomic_DNA"/>
</dbReference>
<dbReference type="SUPFAM" id="SSF48179">
    <property type="entry name" value="6-phosphogluconate dehydrogenase C-terminal domain-like"/>
    <property type="match status" value="1"/>
</dbReference>
<evidence type="ECO:0000259" key="3">
    <source>
        <dbReference type="Pfam" id="PF01232"/>
    </source>
</evidence>
<dbReference type="InterPro" id="IPR013328">
    <property type="entry name" value="6PGD_dom2"/>
</dbReference>
<dbReference type="GO" id="GO:0008866">
    <property type="term" value="F:fructuronate reductase activity"/>
    <property type="evidence" value="ECO:0007669"/>
    <property type="project" value="UniProtKB-EC"/>
</dbReference>
<proteinExistence type="predicted"/>
<dbReference type="InterPro" id="IPR000669">
    <property type="entry name" value="Mannitol_DH"/>
</dbReference>
<dbReference type="Pfam" id="PF08125">
    <property type="entry name" value="Mannitol_dh_C"/>
    <property type="match status" value="1"/>
</dbReference>
<keyword evidence="2" id="KW-0520">NAD</keyword>
<dbReference type="InterPro" id="IPR023027">
    <property type="entry name" value="Mannitol_DH_CS"/>
</dbReference>
<dbReference type="InterPro" id="IPR008927">
    <property type="entry name" value="6-PGluconate_DH-like_C_sf"/>
</dbReference>
<name>A0A3B0TJF6_9ZZZZ</name>
<dbReference type="SUPFAM" id="SSF51735">
    <property type="entry name" value="NAD(P)-binding Rossmann-fold domains"/>
    <property type="match status" value="1"/>
</dbReference>
<evidence type="ECO:0000259" key="4">
    <source>
        <dbReference type="Pfam" id="PF08125"/>
    </source>
</evidence>
<protein>
    <submittedName>
        <fullName evidence="5">D-mannonate oxidoreductase</fullName>
        <ecNumber evidence="5">1.1.1.57</ecNumber>
    </submittedName>
</protein>
<dbReference type="PRINTS" id="PR00084">
    <property type="entry name" value="MTLDHDRGNASE"/>
</dbReference>
<dbReference type="InterPro" id="IPR013118">
    <property type="entry name" value="Mannitol_DH_C"/>
</dbReference>
<dbReference type="EC" id="1.1.1.57" evidence="5"/>
<dbReference type="AlphaFoldDB" id="A0A3B0TJF6"/>
<dbReference type="PROSITE" id="PS00974">
    <property type="entry name" value="MANNITOL_DHGENASE"/>
    <property type="match status" value="1"/>
</dbReference>
<dbReference type="Pfam" id="PF01232">
    <property type="entry name" value="Mannitol_dh"/>
    <property type="match status" value="1"/>
</dbReference>
<sequence>MSDTAPRIVHLGLGNFTRAHQAWYTSHANAAAGETWRIVGVSLRRPDVRNALHPQGFAYTLEIEDEAGTDYERLEVIEDILVAAEAPGKVVAAIADAATAIVSLTVTEKGYSLKSSDWQLDLDDPGIVADLAGDPPRTTIGYLAAGLAARRNAGHGPVTVMSCDNLPGNGEVLRAAMLEFTRIKTPELAGWIEAEVAFPCAMVDRIVPATTDALRARVKAATGWHDAWPVATERFSQWVIEDRFSGPRPRWEDAGAEIVNDVQPYEVRKLRLLNGAHSTLAYAGLLAGMTYVHEAVADEGLGALGRAVMAEAAETLPDSVRGTADDYAATLMRRFNNPGLAHSLIQIAMDGSQKLPVRILPSLVERLAAGRASPALESAIAAWVAFVVRTAREGGTLNDPLNDELIAAGKAEAGRAAKSLLAMAGIFGNFATDFPDAAKRIVAQSMASLNC</sequence>
<dbReference type="PANTHER" id="PTHR43362">
    <property type="entry name" value="MANNITOL DEHYDROGENASE DSF1-RELATED"/>
    <property type="match status" value="1"/>
</dbReference>